<evidence type="ECO:0000256" key="1">
    <source>
        <dbReference type="SAM" id="MobiDB-lite"/>
    </source>
</evidence>
<dbReference type="RefSeq" id="WP_377213097.1">
    <property type="nucleotide sequence ID" value="NZ_JBHTJV010000010.1"/>
</dbReference>
<accession>A0ABW3FH36</accession>
<name>A0ABW3FH36_9HYPH</name>
<organism evidence="2 3">
    <name type="scientific">Pseudahrensia aquimaris</name>
    <dbReference type="NCBI Taxonomy" id="744461"/>
    <lineage>
        <taxon>Bacteria</taxon>
        <taxon>Pseudomonadati</taxon>
        <taxon>Pseudomonadota</taxon>
        <taxon>Alphaproteobacteria</taxon>
        <taxon>Hyphomicrobiales</taxon>
        <taxon>Ahrensiaceae</taxon>
        <taxon>Pseudahrensia</taxon>
    </lineage>
</organism>
<dbReference type="NCBIfam" id="TIGR04141">
    <property type="entry name" value="TIGR04141 family sporadically distributed protein"/>
    <property type="match status" value="1"/>
</dbReference>
<protein>
    <submittedName>
        <fullName evidence="2">DUF6119 family protein</fullName>
    </submittedName>
</protein>
<dbReference type="EMBL" id="JBHTJV010000010">
    <property type="protein sequence ID" value="MFD0917239.1"/>
    <property type="molecule type" value="Genomic_DNA"/>
</dbReference>
<keyword evidence="3" id="KW-1185">Reference proteome</keyword>
<reference evidence="3" key="1">
    <citation type="journal article" date="2019" name="Int. J. Syst. Evol. Microbiol.">
        <title>The Global Catalogue of Microorganisms (GCM) 10K type strain sequencing project: providing services to taxonomists for standard genome sequencing and annotation.</title>
        <authorList>
            <consortium name="The Broad Institute Genomics Platform"/>
            <consortium name="The Broad Institute Genome Sequencing Center for Infectious Disease"/>
            <person name="Wu L."/>
            <person name="Ma J."/>
        </authorList>
    </citation>
    <scope>NUCLEOTIDE SEQUENCE [LARGE SCALE GENOMIC DNA]</scope>
    <source>
        <strain evidence="3">CCUG 60023</strain>
    </source>
</reference>
<gene>
    <name evidence="2" type="ORF">ACFQ14_12535</name>
</gene>
<evidence type="ECO:0000313" key="3">
    <source>
        <dbReference type="Proteomes" id="UP001597101"/>
    </source>
</evidence>
<dbReference type="InterPro" id="IPR026487">
    <property type="entry name" value="CHP04141"/>
</dbReference>
<proteinExistence type="predicted"/>
<sequence>MSKSRSFSIYLLKEGFDATNTLKEDSTLEDGVDANDLPEGAGLYVLDSQETPPWWRGYFGIQKHLMQTLKGAIVFLPVNDRTFAITFGHVFHNLKPESYEYDFGLRVTLNSVDPDQLKSLDSLMPENARRQRTQLSVGSDLTLFDFDRDSTILKSLTGKVREELKPFFKHATGASSIRISSDVGPAGLAALCGKLLELYQDDTYKTSFPDIQNVAPVKDPVIVDALNAKLIAAIRAKEDNVVLTIPDIVNYADEMYATFAGEGAGLVYDDVFIDRYFEYLDSNGFNLATIDVDALKKHHLVLTNEAGQPRGDRPSILKCLIFDSTLDGGAASYHLCEGNWYQVDGNYVSELSTYLDPLCADTTLIEYSHDDEGAYNDAAATAASSLCMDKENIAPAGQKQVEPCDIFKTENNLVILHHVKRSTVSAMLSHLFNQGLNSVQLVRDDSEALENLKALAVDKAADGEEAEILAAFEGNRFKVVFQIITHKDKTAKSLNLPLFSRISLKRTMKELRRMGIDAEFCFVENQVEAAEGKKKQRKKKADDAPEAEAA</sequence>
<dbReference type="Proteomes" id="UP001597101">
    <property type="component" value="Unassembled WGS sequence"/>
</dbReference>
<feature type="region of interest" description="Disordered" evidence="1">
    <location>
        <begin position="530"/>
        <end position="550"/>
    </location>
</feature>
<evidence type="ECO:0000313" key="2">
    <source>
        <dbReference type="EMBL" id="MFD0917239.1"/>
    </source>
</evidence>
<comment type="caution">
    <text evidence="2">The sequence shown here is derived from an EMBL/GenBank/DDBJ whole genome shotgun (WGS) entry which is preliminary data.</text>
</comment>
<dbReference type="Pfam" id="PF19614">
    <property type="entry name" value="DUF6119"/>
    <property type="match status" value="1"/>
</dbReference>